<dbReference type="InterPro" id="IPR002777">
    <property type="entry name" value="PFD_beta-like"/>
</dbReference>
<reference evidence="4 6" key="1">
    <citation type="submission" date="2015-10" db="EMBL/GenBank/DDBJ databases">
        <title>The cercosporin biosynthetic gene cluster was horizontally transferred to several fungal lineages and shown to be expanded in Cercospora beticola based on microsynteny with recipient genomes.</title>
        <authorList>
            <person name="De Jonge R."/>
            <person name="Ebert M.K."/>
            <person name="Suttle J.C."/>
            <person name="Jurick Ii W.M."/>
            <person name="Secor G.A."/>
            <person name="Thomma B.P."/>
            <person name="Van De Peer Y."/>
            <person name="Bolton M.D."/>
        </authorList>
    </citation>
    <scope>NUCLEOTIDE SEQUENCE [LARGE SCALE GENOMIC DNA]</scope>
    <source>
        <strain evidence="4 6">09-40</strain>
    </source>
</reference>
<sequence>MAIPNEKLQQLLQEIEQKAAFASQQLQIVRGQINSKNRESRMLQLSAVELDSLPKDTPVYDGVGKMFVLTTTEDIKKRQAKEATDVKAEMANLEKKLNYLETTYKNSQEHMNAILQRGG</sequence>
<comment type="similarity">
    <text evidence="1">Belongs to the prefoldin subunit beta family.</text>
</comment>
<reference evidence="5 7" key="2">
    <citation type="submission" date="2023-09" db="EMBL/GenBank/DDBJ databases">
        <title>Complete-Gapless Cercospora beticola genome.</title>
        <authorList>
            <person name="Wyatt N.A."/>
            <person name="Spanner R.E."/>
            <person name="Bolton M.D."/>
        </authorList>
    </citation>
    <scope>NUCLEOTIDE SEQUENCE [LARGE SCALE GENOMIC DNA]</scope>
    <source>
        <strain evidence="5">Cb09-40</strain>
    </source>
</reference>
<evidence type="ECO:0000313" key="5">
    <source>
        <dbReference type="EMBL" id="WPA95542.1"/>
    </source>
</evidence>
<dbReference type="SUPFAM" id="SSF46579">
    <property type="entry name" value="Prefoldin"/>
    <property type="match status" value="1"/>
</dbReference>
<dbReference type="Proteomes" id="UP000230605">
    <property type="component" value="Chromosome 1"/>
</dbReference>
<evidence type="ECO:0000256" key="2">
    <source>
        <dbReference type="ARBA" id="ARBA00023186"/>
    </source>
</evidence>
<dbReference type="Pfam" id="PF01920">
    <property type="entry name" value="Prefoldin_2"/>
    <property type="match status" value="1"/>
</dbReference>
<evidence type="ECO:0000256" key="1">
    <source>
        <dbReference type="ARBA" id="ARBA00008045"/>
    </source>
</evidence>
<feature type="coiled-coil region" evidence="3">
    <location>
        <begin position="76"/>
        <end position="110"/>
    </location>
</feature>
<evidence type="ECO:0008006" key="8">
    <source>
        <dbReference type="Google" id="ProtNLM"/>
    </source>
</evidence>
<evidence type="ECO:0000313" key="6">
    <source>
        <dbReference type="Proteomes" id="UP000230605"/>
    </source>
</evidence>
<dbReference type="Proteomes" id="UP001302367">
    <property type="component" value="Chromosome 1"/>
</dbReference>
<name>A0A2G5I957_CERBT</name>
<dbReference type="EMBL" id="LKMD01000100">
    <property type="protein sequence ID" value="PIB01319.1"/>
    <property type="molecule type" value="Genomic_DNA"/>
</dbReference>
<dbReference type="GO" id="GO:0005737">
    <property type="term" value="C:cytoplasm"/>
    <property type="evidence" value="ECO:0007669"/>
    <property type="project" value="TreeGrafter"/>
</dbReference>
<evidence type="ECO:0000313" key="7">
    <source>
        <dbReference type="Proteomes" id="UP001302367"/>
    </source>
</evidence>
<dbReference type="GO" id="GO:0016272">
    <property type="term" value="C:prefoldin complex"/>
    <property type="evidence" value="ECO:0007669"/>
    <property type="project" value="InterPro"/>
</dbReference>
<dbReference type="InterPro" id="IPR009053">
    <property type="entry name" value="Prefoldin"/>
</dbReference>
<proteinExistence type="inferred from homology"/>
<dbReference type="PANTHER" id="PTHR20903:SF0">
    <property type="entry name" value="PREFOLDIN SUBUNIT 1"/>
    <property type="match status" value="1"/>
</dbReference>
<dbReference type="Gene3D" id="1.10.287.370">
    <property type="match status" value="1"/>
</dbReference>
<evidence type="ECO:0000313" key="4">
    <source>
        <dbReference type="EMBL" id="PIB01319.1"/>
    </source>
</evidence>
<organism evidence="4 6">
    <name type="scientific">Cercospora beticola</name>
    <name type="common">Sugarbeet leaf spot fungus</name>
    <dbReference type="NCBI Taxonomy" id="122368"/>
    <lineage>
        <taxon>Eukaryota</taxon>
        <taxon>Fungi</taxon>
        <taxon>Dikarya</taxon>
        <taxon>Ascomycota</taxon>
        <taxon>Pezizomycotina</taxon>
        <taxon>Dothideomycetes</taxon>
        <taxon>Dothideomycetidae</taxon>
        <taxon>Mycosphaerellales</taxon>
        <taxon>Mycosphaerellaceae</taxon>
        <taxon>Cercospora</taxon>
    </lineage>
</organism>
<gene>
    <name evidence="4" type="ORF">CB0940_00140</name>
    <name evidence="5" type="ORF">RHO25_000143</name>
</gene>
<evidence type="ECO:0000256" key="3">
    <source>
        <dbReference type="SAM" id="Coils"/>
    </source>
</evidence>
<dbReference type="GO" id="GO:0051082">
    <property type="term" value="F:unfolded protein binding"/>
    <property type="evidence" value="ECO:0007669"/>
    <property type="project" value="InterPro"/>
</dbReference>
<keyword evidence="7" id="KW-1185">Reference proteome</keyword>
<dbReference type="OrthoDB" id="2015447at2759"/>
<dbReference type="GO" id="GO:0044183">
    <property type="term" value="F:protein folding chaperone"/>
    <property type="evidence" value="ECO:0007669"/>
    <property type="project" value="TreeGrafter"/>
</dbReference>
<protein>
    <recommendedName>
        <fullName evidence="8">Prefoldin subunit 1</fullName>
    </recommendedName>
</protein>
<keyword evidence="2" id="KW-0143">Chaperone</keyword>
<dbReference type="AlphaFoldDB" id="A0A2G5I957"/>
<accession>A0A2G5I957</accession>
<dbReference type="PANTHER" id="PTHR20903">
    <property type="entry name" value="PREFOLDIN SUBUNIT 1-RELATED"/>
    <property type="match status" value="1"/>
</dbReference>
<keyword evidence="3" id="KW-0175">Coiled coil</keyword>
<dbReference type="EMBL" id="CP134184">
    <property type="protein sequence ID" value="WPA95542.1"/>
    <property type="molecule type" value="Genomic_DNA"/>
</dbReference>
<feature type="coiled-coil region" evidence="3">
    <location>
        <begin position="5"/>
        <end position="32"/>
    </location>
</feature>